<dbReference type="Proteomes" id="UP001487305">
    <property type="component" value="Unassembled WGS sequence"/>
</dbReference>
<evidence type="ECO:0000256" key="3">
    <source>
        <dbReference type="ARBA" id="ARBA00023082"/>
    </source>
</evidence>
<dbReference type="InterPro" id="IPR013249">
    <property type="entry name" value="RNA_pol_sigma70_r4_t2"/>
</dbReference>
<dbReference type="NCBIfam" id="TIGR02937">
    <property type="entry name" value="sigma70-ECF"/>
    <property type="match status" value="1"/>
</dbReference>
<dbReference type="Gene3D" id="1.10.10.10">
    <property type="entry name" value="Winged helix-like DNA-binding domain superfamily/Winged helix DNA-binding domain"/>
    <property type="match status" value="1"/>
</dbReference>
<comment type="similarity">
    <text evidence="1">Belongs to the sigma-70 factor family. ECF subfamily.</text>
</comment>
<accession>A0ABV1J8U5</accession>
<keyword evidence="9" id="KW-1185">Reference proteome</keyword>
<dbReference type="PANTHER" id="PTHR43133">
    <property type="entry name" value="RNA POLYMERASE ECF-TYPE SIGMA FACTO"/>
    <property type="match status" value="1"/>
</dbReference>
<feature type="domain" description="RNA polymerase sigma factor 70 region 4 type 2" evidence="7">
    <location>
        <begin position="111"/>
        <end position="161"/>
    </location>
</feature>
<dbReference type="InterPro" id="IPR013324">
    <property type="entry name" value="RNA_pol_sigma_r3/r4-like"/>
</dbReference>
<feature type="compositionally biased region" description="Basic and acidic residues" evidence="5">
    <location>
        <begin position="166"/>
        <end position="179"/>
    </location>
</feature>
<protein>
    <submittedName>
        <fullName evidence="8">RNA polymerase sigma factor</fullName>
    </submittedName>
</protein>
<evidence type="ECO:0000313" key="8">
    <source>
        <dbReference type="EMBL" id="MEQ3361496.1"/>
    </source>
</evidence>
<dbReference type="InterPro" id="IPR007627">
    <property type="entry name" value="RNA_pol_sigma70_r2"/>
</dbReference>
<name>A0ABV1J8U5_9ACTN</name>
<dbReference type="InterPro" id="IPR013325">
    <property type="entry name" value="RNA_pol_sigma_r2"/>
</dbReference>
<dbReference type="Pfam" id="PF08281">
    <property type="entry name" value="Sigma70_r4_2"/>
    <property type="match status" value="1"/>
</dbReference>
<dbReference type="InterPro" id="IPR014284">
    <property type="entry name" value="RNA_pol_sigma-70_dom"/>
</dbReference>
<evidence type="ECO:0000259" key="7">
    <source>
        <dbReference type="Pfam" id="PF08281"/>
    </source>
</evidence>
<sequence length="185" mass="21199">MAEQLRSEQFMQQALDSWGGAVYRLALSHTRCAADAQDIAQDAFLSLLKSTVLFNDDEHVKAWLLHVTTNRCREYHRSAWKRKVDTMDNLEPLADRAVGDSALDELTEHPVWTALAQLPEKLREVVHLHYIEGCPTDSIAKILDVHPATVRTRLFRARKQLRDVLDPEPRATREKKGVSRETQSF</sequence>
<proteinExistence type="inferred from homology"/>
<dbReference type="EMBL" id="JBBNOP010000001">
    <property type="protein sequence ID" value="MEQ3361496.1"/>
    <property type="molecule type" value="Genomic_DNA"/>
</dbReference>
<dbReference type="PANTHER" id="PTHR43133:SF60">
    <property type="entry name" value="RNA POLYMERASE SIGMA FACTOR SIGV"/>
    <property type="match status" value="1"/>
</dbReference>
<dbReference type="InterPro" id="IPR039425">
    <property type="entry name" value="RNA_pol_sigma-70-like"/>
</dbReference>
<dbReference type="InterPro" id="IPR036388">
    <property type="entry name" value="WH-like_DNA-bd_sf"/>
</dbReference>
<dbReference type="SUPFAM" id="SSF88946">
    <property type="entry name" value="Sigma2 domain of RNA polymerase sigma factors"/>
    <property type="match status" value="1"/>
</dbReference>
<gene>
    <name evidence="8" type="ORF">AAA083_00740</name>
</gene>
<evidence type="ECO:0000256" key="4">
    <source>
        <dbReference type="ARBA" id="ARBA00023163"/>
    </source>
</evidence>
<dbReference type="RefSeq" id="WP_349227017.1">
    <property type="nucleotide sequence ID" value="NZ_JBBNOP010000001.1"/>
</dbReference>
<keyword evidence="4" id="KW-0804">Transcription</keyword>
<evidence type="ECO:0000256" key="1">
    <source>
        <dbReference type="ARBA" id="ARBA00010641"/>
    </source>
</evidence>
<evidence type="ECO:0000256" key="2">
    <source>
        <dbReference type="ARBA" id="ARBA00023015"/>
    </source>
</evidence>
<evidence type="ECO:0000259" key="6">
    <source>
        <dbReference type="Pfam" id="PF04542"/>
    </source>
</evidence>
<comment type="caution">
    <text evidence="8">The sequence shown here is derived from an EMBL/GenBank/DDBJ whole genome shotgun (WGS) entry which is preliminary data.</text>
</comment>
<reference evidence="8 9" key="1">
    <citation type="submission" date="2024-04" db="EMBL/GenBank/DDBJ databases">
        <title>Human intestinal bacterial collection.</title>
        <authorList>
            <person name="Pauvert C."/>
            <person name="Hitch T.C.A."/>
            <person name="Clavel T."/>
        </authorList>
    </citation>
    <scope>NUCLEOTIDE SEQUENCE [LARGE SCALE GENOMIC DNA]</scope>
    <source>
        <strain evidence="8 9">CLA-KB-H42</strain>
    </source>
</reference>
<dbReference type="Pfam" id="PF04542">
    <property type="entry name" value="Sigma70_r2"/>
    <property type="match status" value="1"/>
</dbReference>
<evidence type="ECO:0000313" key="9">
    <source>
        <dbReference type="Proteomes" id="UP001487305"/>
    </source>
</evidence>
<evidence type="ECO:0000256" key="5">
    <source>
        <dbReference type="SAM" id="MobiDB-lite"/>
    </source>
</evidence>
<keyword evidence="2" id="KW-0805">Transcription regulation</keyword>
<dbReference type="SUPFAM" id="SSF88659">
    <property type="entry name" value="Sigma3 and sigma4 domains of RNA polymerase sigma factors"/>
    <property type="match status" value="1"/>
</dbReference>
<feature type="domain" description="RNA polymerase sigma-70 region 2" evidence="6">
    <location>
        <begin position="18"/>
        <end position="81"/>
    </location>
</feature>
<dbReference type="Gene3D" id="1.10.1740.10">
    <property type="match status" value="1"/>
</dbReference>
<dbReference type="CDD" id="cd06171">
    <property type="entry name" value="Sigma70_r4"/>
    <property type="match status" value="1"/>
</dbReference>
<keyword evidence="3" id="KW-0731">Sigma factor</keyword>
<feature type="region of interest" description="Disordered" evidence="5">
    <location>
        <begin position="166"/>
        <end position="185"/>
    </location>
</feature>
<organism evidence="8 9">
    <name type="scientific">Raoultibacter massiliensis</name>
    <dbReference type="NCBI Taxonomy" id="1852371"/>
    <lineage>
        <taxon>Bacteria</taxon>
        <taxon>Bacillati</taxon>
        <taxon>Actinomycetota</taxon>
        <taxon>Coriobacteriia</taxon>
        <taxon>Eggerthellales</taxon>
        <taxon>Eggerthellaceae</taxon>
        <taxon>Raoultibacter</taxon>
    </lineage>
</organism>